<dbReference type="EMBL" id="RXPE01000001">
    <property type="protein sequence ID" value="RTR30809.1"/>
    <property type="molecule type" value="Genomic_DNA"/>
</dbReference>
<sequence>MVRSESDLPGSERNCPTCLSILLRESSFDPWESVEGAYQRTLSCGVDTPGHALALTRLAHIQSTKREYWATIAGVRGLPVTPTRQLRDLLTWELDTLSRLSVEQLDHPLTHAGRSFSVGAPLPSLRRLWNNRGSPELVTLF</sequence>
<evidence type="ECO:0000313" key="2">
    <source>
        <dbReference type="Proteomes" id="UP000277766"/>
    </source>
</evidence>
<gene>
    <name evidence="1" type="ORF">EJ104_00725</name>
</gene>
<protein>
    <submittedName>
        <fullName evidence="1">Uncharacterized protein</fullName>
    </submittedName>
</protein>
<accession>A0A431W5R0</accession>
<organism evidence="1 2">
    <name type="scientific">Deinococcus radiophilus</name>
    <dbReference type="NCBI Taxonomy" id="32062"/>
    <lineage>
        <taxon>Bacteria</taxon>
        <taxon>Thermotogati</taxon>
        <taxon>Deinococcota</taxon>
        <taxon>Deinococci</taxon>
        <taxon>Deinococcales</taxon>
        <taxon>Deinococcaceae</taxon>
        <taxon>Deinococcus</taxon>
    </lineage>
</organism>
<reference evidence="1 2" key="1">
    <citation type="submission" date="2018-12" db="EMBL/GenBank/DDBJ databases">
        <title>Deinococcus radiophilus ATCC 27603 genome sequencing and assembly.</title>
        <authorList>
            <person name="Maclea K.S."/>
            <person name="Maynard C.R."/>
        </authorList>
    </citation>
    <scope>NUCLEOTIDE SEQUENCE [LARGE SCALE GENOMIC DNA]</scope>
    <source>
        <strain evidence="1 2">ATCC 27603</strain>
    </source>
</reference>
<dbReference type="Proteomes" id="UP000277766">
    <property type="component" value="Unassembled WGS sequence"/>
</dbReference>
<keyword evidence="2" id="KW-1185">Reference proteome</keyword>
<evidence type="ECO:0000313" key="1">
    <source>
        <dbReference type="EMBL" id="RTR30809.1"/>
    </source>
</evidence>
<dbReference type="OrthoDB" id="71564at2"/>
<proteinExistence type="predicted"/>
<dbReference type="AlphaFoldDB" id="A0A431W5R0"/>
<dbReference type="RefSeq" id="WP_126350837.1">
    <property type="nucleotide sequence ID" value="NZ_CP086380.1"/>
</dbReference>
<comment type="caution">
    <text evidence="1">The sequence shown here is derived from an EMBL/GenBank/DDBJ whole genome shotgun (WGS) entry which is preliminary data.</text>
</comment>
<name>A0A431W5R0_9DEIO</name>